<dbReference type="PANTHER" id="PTHR35042:SF1">
    <property type="entry name" value="DUF1772-DOMAIN-CONTAINING PROTEIN"/>
    <property type="match status" value="1"/>
</dbReference>
<reference evidence="7 8" key="1">
    <citation type="submission" date="2016-07" db="EMBL/GenBank/DDBJ databases">
        <title>Pervasive Adenine N6-methylation of Active Genes in Fungi.</title>
        <authorList>
            <consortium name="DOE Joint Genome Institute"/>
            <person name="Mondo S.J."/>
            <person name="Dannebaum R.O."/>
            <person name="Kuo R.C."/>
            <person name="Labutti K."/>
            <person name="Haridas S."/>
            <person name="Kuo A."/>
            <person name="Salamov A."/>
            <person name="Ahrendt S.R."/>
            <person name="Lipzen A."/>
            <person name="Sullivan W."/>
            <person name="Andreopoulos W.B."/>
            <person name="Clum A."/>
            <person name="Lindquist E."/>
            <person name="Daum C."/>
            <person name="Ramamoorthy G.K."/>
            <person name="Gryganskyi A."/>
            <person name="Culley D."/>
            <person name="Magnuson J.K."/>
            <person name="James T.Y."/>
            <person name="O'Malley M.A."/>
            <person name="Stajich J.E."/>
            <person name="Spatafora J.W."/>
            <person name="Visel A."/>
            <person name="Grigoriev I.V."/>
        </authorList>
    </citation>
    <scope>NUCLEOTIDE SEQUENCE [LARGE SCALE GENOMIC DNA]</scope>
    <source>
        <strain evidence="7 8">CBS 129021</strain>
    </source>
</reference>
<feature type="transmembrane region" description="Helical" evidence="6">
    <location>
        <begin position="129"/>
        <end position="150"/>
    </location>
</feature>
<dbReference type="AlphaFoldDB" id="A0A1Y2EBA9"/>
<dbReference type="RefSeq" id="XP_040718871.1">
    <property type="nucleotide sequence ID" value="XM_040859606.1"/>
</dbReference>
<accession>A0A1Y2EBA9</accession>
<keyword evidence="3 6" id="KW-1133">Transmembrane helix</keyword>
<evidence type="ECO:0000256" key="4">
    <source>
        <dbReference type="ARBA" id="ARBA00023136"/>
    </source>
</evidence>
<comment type="similarity">
    <text evidence="5">Belongs to the anthrone oxygenase family.</text>
</comment>
<evidence type="ECO:0000256" key="2">
    <source>
        <dbReference type="ARBA" id="ARBA00022692"/>
    </source>
</evidence>
<dbReference type="InParanoid" id="A0A1Y2EBA9"/>
<comment type="subcellular location">
    <subcellularLocation>
        <location evidence="1">Membrane</location>
        <topology evidence="1">Multi-pass membrane protein</topology>
    </subcellularLocation>
</comment>
<dbReference type="InterPro" id="IPR013901">
    <property type="entry name" value="Anthrone_oxy"/>
</dbReference>
<dbReference type="EMBL" id="MCFJ01000003">
    <property type="protein sequence ID" value="ORY68584.1"/>
    <property type="molecule type" value="Genomic_DNA"/>
</dbReference>
<feature type="transmembrane region" description="Helical" evidence="6">
    <location>
        <begin position="106"/>
        <end position="123"/>
    </location>
</feature>
<name>A0A1Y2EBA9_9PEZI</name>
<keyword evidence="8" id="KW-1185">Reference proteome</keyword>
<feature type="transmembrane region" description="Helical" evidence="6">
    <location>
        <begin position="195"/>
        <end position="215"/>
    </location>
</feature>
<feature type="transmembrane region" description="Helical" evidence="6">
    <location>
        <begin position="63"/>
        <end position="85"/>
    </location>
</feature>
<proteinExistence type="inferred from homology"/>
<comment type="caution">
    <text evidence="7">The sequence shown here is derived from an EMBL/GenBank/DDBJ whole genome shotgun (WGS) entry which is preliminary data.</text>
</comment>
<evidence type="ECO:0000256" key="5">
    <source>
        <dbReference type="ARBA" id="ARBA00034313"/>
    </source>
</evidence>
<sequence length="216" mass="24191">MSCNRQCTGNSNGHMQMTFVISVKLREFAFSYRQTAHILKPGQTKYTMSEHTTPIRLAQATSILVATALAGANAGLSFFVIPRLLESPTPLMIRQWGNMFAITHRYLPSLFMLPGFINIWLAYRLPEKVRLYALAAGLSISISPYTMTIMRPINKKLEQKVKDVRVMDFGNRDVLAEEFGREETAHSLIDSWGVANLYLCSASFLAGTAGLYAAFR</sequence>
<dbReference type="GeneID" id="63775818"/>
<keyword evidence="2 6" id="KW-0812">Transmembrane</keyword>
<evidence type="ECO:0000256" key="6">
    <source>
        <dbReference type="SAM" id="Phobius"/>
    </source>
</evidence>
<dbReference type="PANTHER" id="PTHR35042">
    <property type="entry name" value="ANTHRONE OXYGENASE ENCC"/>
    <property type="match status" value="1"/>
</dbReference>
<organism evidence="7 8">
    <name type="scientific">Pseudomassariella vexata</name>
    <dbReference type="NCBI Taxonomy" id="1141098"/>
    <lineage>
        <taxon>Eukaryota</taxon>
        <taxon>Fungi</taxon>
        <taxon>Dikarya</taxon>
        <taxon>Ascomycota</taxon>
        <taxon>Pezizomycotina</taxon>
        <taxon>Sordariomycetes</taxon>
        <taxon>Xylariomycetidae</taxon>
        <taxon>Amphisphaeriales</taxon>
        <taxon>Pseudomassariaceae</taxon>
        <taxon>Pseudomassariella</taxon>
    </lineage>
</organism>
<gene>
    <name evidence="7" type="ORF">BCR38DRAFT_423781</name>
</gene>
<dbReference type="Pfam" id="PF08592">
    <property type="entry name" value="Anthrone_oxy"/>
    <property type="match status" value="1"/>
</dbReference>
<keyword evidence="4 6" id="KW-0472">Membrane</keyword>
<dbReference type="Proteomes" id="UP000193689">
    <property type="component" value="Unassembled WGS sequence"/>
</dbReference>
<dbReference type="OrthoDB" id="5954308at2759"/>
<evidence type="ECO:0000256" key="1">
    <source>
        <dbReference type="ARBA" id="ARBA00004141"/>
    </source>
</evidence>
<evidence type="ECO:0000313" key="8">
    <source>
        <dbReference type="Proteomes" id="UP000193689"/>
    </source>
</evidence>
<evidence type="ECO:0000313" key="7">
    <source>
        <dbReference type="EMBL" id="ORY68584.1"/>
    </source>
</evidence>
<evidence type="ECO:0008006" key="9">
    <source>
        <dbReference type="Google" id="ProtNLM"/>
    </source>
</evidence>
<evidence type="ECO:0000256" key="3">
    <source>
        <dbReference type="ARBA" id="ARBA00022989"/>
    </source>
</evidence>
<dbReference type="GO" id="GO:0016020">
    <property type="term" value="C:membrane"/>
    <property type="evidence" value="ECO:0007669"/>
    <property type="project" value="UniProtKB-SubCell"/>
</dbReference>
<protein>
    <recommendedName>
        <fullName evidence="9">DUF1772-domain-containing protein</fullName>
    </recommendedName>
</protein>